<evidence type="ECO:0008006" key="5">
    <source>
        <dbReference type="Google" id="ProtNLM"/>
    </source>
</evidence>
<keyword evidence="1" id="KW-1133">Transmembrane helix</keyword>
<dbReference type="Proteomes" id="UP001321749">
    <property type="component" value="Unassembled WGS sequence"/>
</dbReference>
<organism evidence="3 4">
    <name type="scientific">Cladorrhinum samala</name>
    <dbReference type="NCBI Taxonomy" id="585594"/>
    <lineage>
        <taxon>Eukaryota</taxon>
        <taxon>Fungi</taxon>
        <taxon>Dikarya</taxon>
        <taxon>Ascomycota</taxon>
        <taxon>Pezizomycotina</taxon>
        <taxon>Sordariomycetes</taxon>
        <taxon>Sordariomycetidae</taxon>
        <taxon>Sordariales</taxon>
        <taxon>Podosporaceae</taxon>
        <taxon>Cladorrhinum</taxon>
    </lineage>
</organism>
<keyword evidence="4" id="KW-1185">Reference proteome</keyword>
<sequence length="55" mass="6080">MWVFSFSLVFSLSTALVTTLSCVSKGSRFVDMWILVVVVLLLLLLLSSLSLFPSL</sequence>
<protein>
    <recommendedName>
        <fullName evidence="5">NADH dehydrogenase subunit 6</fullName>
    </recommendedName>
</protein>
<evidence type="ECO:0000313" key="4">
    <source>
        <dbReference type="Proteomes" id="UP001321749"/>
    </source>
</evidence>
<evidence type="ECO:0000313" key="3">
    <source>
        <dbReference type="EMBL" id="KAK4461814.1"/>
    </source>
</evidence>
<feature type="chain" id="PRO_5043597438" description="NADH dehydrogenase subunit 6" evidence="2">
    <location>
        <begin position="16"/>
        <end position="55"/>
    </location>
</feature>
<comment type="caution">
    <text evidence="3">The sequence shown here is derived from an EMBL/GenBank/DDBJ whole genome shotgun (WGS) entry which is preliminary data.</text>
</comment>
<feature type="signal peptide" evidence="2">
    <location>
        <begin position="1"/>
        <end position="15"/>
    </location>
</feature>
<keyword evidence="1" id="KW-0812">Transmembrane</keyword>
<feature type="transmembrane region" description="Helical" evidence="1">
    <location>
        <begin position="32"/>
        <end position="52"/>
    </location>
</feature>
<accession>A0AAV9HPM1</accession>
<reference evidence="3" key="1">
    <citation type="journal article" date="2023" name="Mol. Phylogenet. Evol.">
        <title>Genome-scale phylogeny and comparative genomics of the fungal order Sordariales.</title>
        <authorList>
            <person name="Hensen N."/>
            <person name="Bonometti L."/>
            <person name="Westerberg I."/>
            <person name="Brannstrom I.O."/>
            <person name="Guillou S."/>
            <person name="Cros-Aarteil S."/>
            <person name="Calhoun S."/>
            <person name="Haridas S."/>
            <person name="Kuo A."/>
            <person name="Mondo S."/>
            <person name="Pangilinan J."/>
            <person name="Riley R."/>
            <person name="LaButti K."/>
            <person name="Andreopoulos B."/>
            <person name="Lipzen A."/>
            <person name="Chen C."/>
            <person name="Yan M."/>
            <person name="Daum C."/>
            <person name="Ng V."/>
            <person name="Clum A."/>
            <person name="Steindorff A."/>
            <person name="Ohm R.A."/>
            <person name="Martin F."/>
            <person name="Silar P."/>
            <person name="Natvig D.O."/>
            <person name="Lalanne C."/>
            <person name="Gautier V."/>
            <person name="Ament-Velasquez S.L."/>
            <person name="Kruys A."/>
            <person name="Hutchinson M.I."/>
            <person name="Powell A.J."/>
            <person name="Barry K."/>
            <person name="Miller A.N."/>
            <person name="Grigoriev I.V."/>
            <person name="Debuchy R."/>
            <person name="Gladieux P."/>
            <person name="Hiltunen Thoren M."/>
            <person name="Johannesson H."/>
        </authorList>
    </citation>
    <scope>NUCLEOTIDE SEQUENCE</scope>
    <source>
        <strain evidence="3">PSN324</strain>
    </source>
</reference>
<proteinExistence type="predicted"/>
<dbReference type="AlphaFoldDB" id="A0AAV9HPM1"/>
<keyword evidence="1" id="KW-0472">Membrane</keyword>
<gene>
    <name evidence="3" type="ORF">QBC42DRAFT_269237</name>
</gene>
<reference evidence="3" key="2">
    <citation type="submission" date="2023-06" db="EMBL/GenBank/DDBJ databases">
        <authorList>
            <consortium name="Lawrence Berkeley National Laboratory"/>
            <person name="Mondo S.J."/>
            <person name="Hensen N."/>
            <person name="Bonometti L."/>
            <person name="Westerberg I."/>
            <person name="Brannstrom I.O."/>
            <person name="Guillou S."/>
            <person name="Cros-Aarteil S."/>
            <person name="Calhoun S."/>
            <person name="Haridas S."/>
            <person name="Kuo A."/>
            <person name="Pangilinan J."/>
            <person name="Riley R."/>
            <person name="Labutti K."/>
            <person name="Andreopoulos B."/>
            <person name="Lipzen A."/>
            <person name="Chen C."/>
            <person name="Yanf M."/>
            <person name="Daum C."/>
            <person name="Ng V."/>
            <person name="Clum A."/>
            <person name="Steindorff A."/>
            <person name="Ohm R."/>
            <person name="Martin F."/>
            <person name="Silar P."/>
            <person name="Natvig D."/>
            <person name="Lalanne C."/>
            <person name="Gautier V."/>
            <person name="Ament-Velasquez S.L."/>
            <person name="Kruys A."/>
            <person name="Hutchinson M.I."/>
            <person name="Powell A.J."/>
            <person name="Barry K."/>
            <person name="Miller A.N."/>
            <person name="Grigoriev I.V."/>
            <person name="Debuchy R."/>
            <person name="Gladieux P."/>
            <person name="Thoren M.H."/>
            <person name="Johannesson H."/>
        </authorList>
    </citation>
    <scope>NUCLEOTIDE SEQUENCE</scope>
    <source>
        <strain evidence="3">PSN324</strain>
    </source>
</reference>
<evidence type="ECO:0000256" key="1">
    <source>
        <dbReference type="SAM" id="Phobius"/>
    </source>
</evidence>
<name>A0AAV9HPM1_9PEZI</name>
<evidence type="ECO:0000256" key="2">
    <source>
        <dbReference type="SAM" id="SignalP"/>
    </source>
</evidence>
<keyword evidence="2" id="KW-0732">Signal</keyword>
<dbReference type="EMBL" id="MU864983">
    <property type="protein sequence ID" value="KAK4461814.1"/>
    <property type="molecule type" value="Genomic_DNA"/>
</dbReference>